<evidence type="ECO:0000256" key="1">
    <source>
        <dbReference type="ARBA" id="ARBA00022723"/>
    </source>
</evidence>
<evidence type="ECO:0000256" key="5">
    <source>
        <dbReference type="ARBA" id="ARBA00023163"/>
    </source>
</evidence>
<keyword evidence="3" id="KW-0805">Transcription regulation</keyword>
<keyword evidence="2" id="KW-0862">Zinc</keyword>
<evidence type="ECO:0000313" key="8">
    <source>
        <dbReference type="EMBL" id="KIR57794.1"/>
    </source>
</evidence>
<reference evidence="8 9" key="1">
    <citation type="submission" date="2015-01" db="EMBL/GenBank/DDBJ databases">
        <title>The Genome Sequence of Cryptococcus gattii CA1873.</title>
        <authorList>
            <consortium name="The Broad Institute Genomics Platform"/>
            <person name="Cuomo C."/>
            <person name="Litvintseva A."/>
            <person name="Chen Y."/>
            <person name="Heitman J."/>
            <person name="Sun S."/>
            <person name="Springer D."/>
            <person name="Dromer F."/>
            <person name="Young S."/>
            <person name="Zeng Q."/>
            <person name="Gargeya S."/>
            <person name="Abouelleil A."/>
            <person name="Alvarado L."/>
            <person name="Chapman S.B."/>
            <person name="Gainer-Dewar J."/>
            <person name="Goldberg J."/>
            <person name="Griggs A."/>
            <person name="Gujja S."/>
            <person name="Hansen M."/>
            <person name="Howarth C."/>
            <person name="Imamovic A."/>
            <person name="Larimer J."/>
            <person name="Murphy C."/>
            <person name="Naylor J."/>
            <person name="Pearson M."/>
            <person name="Priest M."/>
            <person name="Roberts A."/>
            <person name="Saif S."/>
            <person name="Shea T."/>
            <person name="Sykes S."/>
            <person name="Wortman J."/>
            <person name="Nusbaum C."/>
            <person name="Birren B."/>
        </authorList>
    </citation>
    <scope>NUCLEOTIDE SEQUENCE [LARGE SCALE GENOMIC DNA]</scope>
    <source>
        <strain evidence="8 9">CA1873</strain>
    </source>
</reference>
<feature type="region of interest" description="Disordered" evidence="7">
    <location>
        <begin position="53"/>
        <end position="87"/>
    </location>
</feature>
<evidence type="ECO:0000256" key="7">
    <source>
        <dbReference type="SAM" id="MobiDB-lite"/>
    </source>
</evidence>
<keyword evidence="1" id="KW-0479">Metal-binding</keyword>
<keyword evidence="5" id="KW-0804">Transcription</keyword>
<dbReference type="EMBL" id="KN848909">
    <property type="protein sequence ID" value="KIR57794.1"/>
    <property type="molecule type" value="Genomic_DNA"/>
</dbReference>
<dbReference type="PANTHER" id="PTHR47659">
    <property type="entry name" value="ZN(II)2CYS6 TRANSCRIPTION FACTOR (EUROFUNG)-RELATED"/>
    <property type="match status" value="1"/>
</dbReference>
<feature type="region of interest" description="Disordered" evidence="7">
    <location>
        <begin position="208"/>
        <end position="241"/>
    </location>
</feature>
<dbReference type="Proteomes" id="UP000053800">
    <property type="component" value="Unassembled WGS sequence"/>
</dbReference>
<keyword evidence="4" id="KW-0238">DNA-binding</keyword>
<keyword evidence="9" id="KW-1185">Reference proteome</keyword>
<evidence type="ECO:0008006" key="10">
    <source>
        <dbReference type="Google" id="ProtNLM"/>
    </source>
</evidence>
<keyword evidence="6" id="KW-0539">Nucleus</keyword>
<gene>
    <name evidence="8" type="ORF">I314_06298</name>
</gene>
<proteinExistence type="predicted"/>
<protein>
    <recommendedName>
        <fullName evidence="10">Zn(2)-C6 fungal-type domain-containing protein</fullName>
    </recommendedName>
</protein>
<dbReference type="InterPro" id="IPR050335">
    <property type="entry name" value="ERT1_acuK_gluconeogen_tf"/>
</dbReference>
<evidence type="ECO:0000313" key="9">
    <source>
        <dbReference type="Proteomes" id="UP000053800"/>
    </source>
</evidence>
<name>A0ABR5B2H8_CRYGA</name>
<accession>A0ABR5B2H8</accession>
<dbReference type="PANTHER" id="PTHR47659:SF7">
    <property type="entry name" value="FUNGAL TRANSCRIPTIONAL REGULATORY PROTEIN, N-TERMINAL DOMAIN-CONTAINING PROTEIN"/>
    <property type="match status" value="1"/>
</dbReference>
<sequence>MPSSPLLGVQSTGNFGNMGAVLDTPHSAQEVFEFPKGLNESLSPLFPQQNAVVDTNTSSQDSQSWLPFSNSTSPQLDALHSQPPQGPSLFFDSGTPMVPTLTTTVTNCTSHLHPKNMTLPSASSLGLGGYSSDEYDGLKKETVDNGKQRRKKKAQVWVACTHCQKTCKKCSDSRYVLMFMPAVHAVLTKRDRPCERCDRYGLPDCVDTTRKPRKKGIKPGPYKRRASKSARNTGSDVYLPPIHSQPQSRFKFNSLQSFQHTCSQIPNMMSRLYGGEWDTVLPSRSAAKIYFNRSSIDIFTYASTECRIDRTALGGWSKGPSFRPITRQSRRYREEWRAEIQSDVSTHASGRVSYGAWDRWRSV</sequence>
<evidence type="ECO:0000256" key="2">
    <source>
        <dbReference type="ARBA" id="ARBA00022833"/>
    </source>
</evidence>
<evidence type="ECO:0000256" key="6">
    <source>
        <dbReference type="ARBA" id="ARBA00023242"/>
    </source>
</evidence>
<feature type="compositionally biased region" description="Basic residues" evidence="7">
    <location>
        <begin position="211"/>
        <end position="228"/>
    </location>
</feature>
<organism evidence="8 9">
    <name type="scientific">Cryptococcus bacillisporus CA1873</name>
    <dbReference type="NCBI Taxonomy" id="1296111"/>
    <lineage>
        <taxon>Eukaryota</taxon>
        <taxon>Fungi</taxon>
        <taxon>Dikarya</taxon>
        <taxon>Basidiomycota</taxon>
        <taxon>Agaricomycotina</taxon>
        <taxon>Tremellomycetes</taxon>
        <taxon>Tremellales</taxon>
        <taxon>Cryptococcaceae</taxon>
        <taxon>Cryptococcus</taxon>
        <taxon>Cryptococcus gattii species complex</taxon>
    </lineage>
</organism>
<evidence type="ECO:0000256" key="4">
    <source>
        <dbReference type="ARBA" id="ARBA00023125"/>
    </source>
</evidence>
<feature type="compositionally biased region" description="Polar residues" evidence="7">
    <location>
        <begin position="53"/>
        <end position="75"/>
    </location>
</feature>
<evidence type="ECO:0000256" key="3">
    <source>
        <dbReference type="ARBA" id="ARBA00023015"/>
    </source>
</evidence>